<evidence type="ECO:0000259" key="1">
    <source>
        <dbReference type="Pfam" id="PF20075"/>
    </source>
</evidence>
<reference evidence="2" key="1">
    <citation type="submission" date="2016-01" db="EMBL/GenBank/DDBJ databases">
        <authorList>
            <person name="Peeters C."/>
        </authorList>
    </citation>
    <scope>NUCLEOTIDE SEQUENCE [LARGE SCALE GENOMIC DNA]</scope>
    <source>
        <strain evidence="2">LMG 29318</strain>
    </source>
</reference>
<comment type="caution">
    <text evidence="2">The sequence shown here is derived from an EMBL/GenBank/DDBJ whole genome shotgun (WGS) entry which is preliminary data.</text>
</comment>
<sequence length="181" mass="19701">MTAENQEGSPSALDLAWQNLAARTVKNILSRQGFGYAQLADALACMDVRESPRSVEGKVQRGTFQFTFMLQAALATRCVCPPAWEQAQGSGSWKARATAVIKADLGQQRWIDANELSRRLQTIGVVVPPKLLKNQIRGGTFTAALYLQCAAVCRFDGLFLFVDPGCLMRTAEEGVAKLAGY</sequence>
<feature type="domain" description="DUF6471" evidence="1">
    <location>
        <begin position="17"/>
        <end position="78"/>
    </location>
</feature>
<accession>A0A158BWD4</accession>
<proteinExistence type="predicted"/>
<dbReference type="InterPro" id="IPR045526">
    <property type="entry name" value="DUF6471"/>
</dbReference>
<dbReference type="RefSeq" id="WP_061125951.1">
    <property type="nucleotide sequence ID" value="NZ_FCOF02000019.1"/>
</dbReference>
<evidence type="ECO:0000313" key="3">
    <source>
        <dbReference type="Proteomes" id="UP000054870"/>
    </source>
</evidence>
<dbReference type="OrthoDB" id="9103085at2"/>
<protein>
    <recommendedName>
        <fullName evidence="1">DUF6471 domain-containing protein</fullName>
    </recommendedName>
</protein>
<gene>
    <name evidence="2" type="ORF">AWB75_04142</name>
</gene>
<dbReference type="EMBL" id="FCOF02000019">
    <property type="protein sequence ID" value="SAK74408.1"/>
    <property type="molecule type" value="Genomic_DNA"/>
</dbReference>
<feature type="domain" description="DUF6471" evidence="1">
    <location>
        <begin position="93"/>
        <end position="154"/>
    </location>
</feature>
<evidence type="ECO:0000313" key="2">
    <source>
        <dbReference type="EMBL" id="SAK74408.1"/>
    </source>
</evidence>
<keyword evidence="3" id="KW-1185">Reference proteome</keyword>
<dbReference type="AlphaFoldDB" id="A0A158BWD4"/>
<dbReference type="Proteomes" id="UP000054870">
    <property type="component" value="Unassembled WGS sequence"/>
</dbReference>
<organism evidence="2 3">
    <name type="scientific">Caballeronia catudaia</name>
    <dbReference type="NCBI Taxonomy" id="1777136"/>
    <lineage>
        <taxon>Bacteria</taxon>
        <taxon>Pseudomonadati</taxon>
        <taxon>Pseudomonadota</taxon>
        <taxon>Betaproteobacteria</taxon>
        <taxon>Burkholderiales</taxon>
        <taxon>Burkholderiaceae</taxon>
        <taxon>Caballeronia</taxon>
    </lineage>
</organism>
<name>A0A158BWD4_9BURK</name>
<dbReference type="Pfam" id="PF20075">
    <property type="entry name" value="DUF6471"/>
    <property type="match status" value="2"/>
</dbReference>